<evidence type="ECO:0000259" key="6">
    <source>
        <dbReference type="Pfam" id="PF00004"/>
    </source>
</evidence>
<evidence type="ECO:0000256" key="2">
    <source>
        <dbReference type="ARBA" id="ARBA00022741"/>
    </source>
</evidence>
<name>A0A4S8J4X5_MUSBA</name>
<keyword evidence="3 5" id="KW-0067">ATP-binding</keyword>
<dbReference type="InterPro" id="IPR003959">
    <property type="entry name" value="ATPase_AAA_core"/>
</dbReference>
<dbReference type="GO" id="GO:0005741">
    <property type="term" value="C:mitochondrial outer membrane"/>
    <property type="evidence" value="ECO:0007669"/>
    <property type="project" value="TreeGrafter"/>
</dbReference>
<evidence type="ECO:0000256" key="5">
    <source>
        <dbReference type="RuleBase" id="RU003651"/>
    </source>
</evidence>
<dbReference type="InterPro" id="IPR003960">
    <property type="entry name" value="ATPase_AAA_CS"/>
</dbReference>
<keyword evidence="2 5" id="KW-0547">Nucleotide-binding</keyword>
<dbReference type="Pfam" id="PF00004">
    <property type="entry name" value="AAA"/>
    <property type="match status" value="1"/>
</dbReference>
<dbReference type="Pfam" id="PF17862">
    <property type="entry name" value="AAA_lid_3"/>
    <property type="match status" value="1"/>
</dbReference>
<keyword evidence="4" id="KW-0496">Mitochondrion</keyword>
<dbReference type="PROSITE" id="PS00674">
    <property type="entry name" value="AAA"/>
    <property type="match status" value="1"/>
</dbReference>
<dbReference type="STRING" id="52838.A0A4S8J4X5"/>
<dbReference type="InterPro" id="IPR027417">
    <property type="entry name" value="P-loop_NTPase"/>
</dbReference>
<evidence type="ECO:0000256" key="1">
    <source>
        <dbReference type="ARBA" id="ARBA00004304"/>
    </source>
</evidence>
<evidence type="ECO:0000313" key="8">
    <source>
        <dbReference type="EMBL" id="THU56513.1"/>
    </source>
</evidence>
<dbReference type="PANTHER" id="PTHR45644:SF85">
    <property type="entry name" value="P-LOOP CONTAINING NUCLEOSIDE TRIPHOSPHATE HYDROLASES SUPERFAMILY PROTEIN"/>
    <property type="match status" value="1"/>
</dbReference>
<dbReference type="InterPro" id="IPR051701">
    <property type="entry name" value="Mito_OM_Translocase_MSP1"/>
</dbReference>
<comment type="caution">
    <text evidence="8">The sequence shown here is derived from an EMBL/GenBank/DDBJ whole genome shotgun (WGS) entry which is preliminary data.</text>
</comment>
<evidence type="ECO:0000259" key="7">
    <source>
        <dbReference type="Pfam" id="PF17862"/>
    </source>
</evidence>
<dbReference type="Proteomes" id="UP000317650">
    <property type="component" value="Chromosome 11"/>
</dbReference>
<evidence type="ECO:0000313" key="9">
    <source>
        <dbReference type="Proteomes" id="UP000317650"/>
    </source>
</evidence>
<evidence type="ECO:0000256" key="4">
    <source>
        <dbReference type="ARBA" id="ARBA00023128"/>
    </source>
</evidence>
<gene>
    <name evidence="8" type="ORF">C4D60_Mb11t18020</name>
</gene>
<dbReference type="Gene3D" id="3.40.50.300">
    <property type="entry name" value="P-loop containing nucleotide triphosphate hydrolases"/>
    <property type="match status" value="1"/>
</dbReference>
<dbReference type="SUPFAM" id="SSF52540">
    <property type="entry name" value="P-loop containing nucleoside triphosphate hydrolases"/>
    <property type="match status" value="1"/>
</dbReference>
<sequence>MTDSRLDDLEKRLTSLQEEVRGGLAYLDWRLDRFSHKMRICFADVVQTQDLEEEQPTTDVEAQKEDAGSVDWREELYQKIQSMNELYFEPLNELYQDFAQTVQKETAPDNEYEKSMRSYIIPPNEITVTNEFMIHWDGLLTKSEERILVLAATNRPFNLDEAIIRRFERRIMVGFPSLESRELILRTLLSKENAEQLDVKELSTMTVGYSSSDLKNLCVAAAYRPLRELIQREKSMRLKKQSTTEEQSIESATACRSLNMEDFREAMNQIKFHLAKKAKK</sequence>
<feature type="domain" description="AAA ATPase AAA+ lid" evidence="7">
    <location>
        <begin position="197"/>
        <end position="232"/>
    </location>
</feature>
<evidence type="ECO:0008006" key="10">
    <source>
        <dbReference type="Google" id="ProtNLM"/>
    </source>
</evidence>
<proteinExistence type="inferred from homology"/>
<accession>A0A4S8J4X5</accession>
<comment type="subcellular location">
    <subcellularLocation>
        <location evidence="1">Mitochondrion membrane</location>
        <topology evidence="1">Single-pass membrane protein</topology>
    </subcellularLocation>
</comment>
<organism evidence="8 9">
    <name type="scientific">Musa balbisiana</name>
    <name type="common">Banana</name>
    <dbReference type="NCBI Taxonomy" id="52838"/>
    <lineage>
        <taxon>Eukaryota</taxon>
        <taxon>Viridiplantae</taxon>
        <taxon>Streptophyta</taxon>
        <taxon>Embryophyta</taxon>
        <taxon>Tracheophyta</taxon>
        <taxon>Spermatophyta</taxon>
        <taxon>Magnoliopsida</taxon>
        <taxon>Liliopsida</taxon>
        <taxon>Zingiberales</taxon>
        <taxon>Musaceae</taxon>
        <taxon>Musa</taxon>
    </lineage>
</organism>
<dbReference type="GO" id="GO:0005524">
    <property type="term" value="F:ATP binding"/>
    <property type="evidence" value="ECO:0007669"/>
    <property type="project" value="UniProtKB-KW"/>
</dbReference>
<keyword evidence="9" id="KW-1185">Reference proteome</keyword>
<dbReference type="GO" id="GO:0016887">
    <property type="term" value="F:ATP hydrolysis activity"/>
    <property type="evidence" value="ECO:0007669"/>
    <property type="project" value="InterPro"/>
</dbReference>
<evidence type="ECO:0000256" key="3">
    <source>
        <dbReference type="ARBA" id="ARBA00022840"/>
    </source>
</evidence>
<feature type="domain" description="ATPase AAA-type core" evidence="6">
    <location>
        <begin position="127"/>
        <end position="174"/>
    </location>
</feature>
<dbReference type="InterPro" id="IPR041569">
    <property type="entry name" value="AAA_lid_3"/>
</dbReference>
<comment type="similarity">
    <text evidence="5">Belongs to the AAA ATPase family.</text>
</comment>
<dbReference type="PANTHER" id="PTHR45644">
    <property type="entry name" value="AAA ATPASE, PUTATIVE (AFU_ORTHOLOGUE AFUA_2G12920)-RELATED-RELATED"/>
    <property type="match status" value="1"/>
</dbReference>
<dbReference type="Gene3D" id="1.10.8.60">
    <property type="match status" value="1"/>
</dbReference>
<protein>
    <recommendedName>
        <fullName evidence="10">AAA ATPase AAA+ lid domain-containing protein</fullName>
    </recommendedName>
</protein>
<dbReference type="AlphaFoldDB" id="A0A4S8J4X5"/>
<dbReference type="EMBL" id="PYDT01000007">
    <property type="protein sequence ID" value="THU56513.1"/>
    <property type="molecule type" value="Genomic_DNA"/>
</dbReference>
<reference evidence="8 9" key="1">
    <citation type="journal article" date="2019" name="Nat. Plants">
        <title>Genome sequencing of Musa balbisiana reveals subgenome evolution and function divergence in polyploid bananas.</title>
        <authorList>
            <person name="Yao X."/>
        </authorList>
    </citation>
    <scope>NUCLEOTIDE SEQUENCE [LARGE SCALE GENOMIC DNA]</scope>
    <source>
        <strain evidence="9">cv. DH-PKW</strain>
        <tissue evidence="8">Leaves</tissue>
    </source>
</reference>